<protein>
    <recommendedName>
        <fullName evidence="10">L-threonylcarbamoyladenylate synthase</fullName>
        <ecNumber evidence="3">2.7.7.87</ecNumber>
    </recommendedName>
    <alternativeName>
        <fullName evidence="10">L-threonylcarbamoyladenylate synthase</fullName>
    </alternativeName>
</protein>
<dbReference type="PROSITE" id="PS51163">
    <property type="entry name" value="YRDC"/>
    <property type="match status" value="1"/>
</dbReference>
<organism evidence="13 14">
    <name type="scientific">Thiovibrio frasassiensis</name>
    <dbReference type="NCBI Taxonomy" id="2984131"/>
    <lineage>
        <taxon>Bacteria</taxon>
        <taxon>Pseudomonadati</taxon>
        <taxon>Thermodesulfobacteriota</taxon>
        <taxon>Desulfobulbia</taxon>
        <taxon>Desulfobulbales</taxon>
        <taxon>Thiovibrionaceae</taxon>
        <taxon>Thiovibrio</taxon>
    </lineage>
</organism>
<evidence type="ECO:0000256" key="5">
    <source>
        <dbReference type="ARBA" id="ARBA00022679"/>
    </source>
</evidence>
<dbReference type="NCBIfam" id="TIGR00057">
    <property type="entry name" value="L-threonylcarbamoyladenylate synthase"/>
    <property type="match status" value="1"/>
</dbReference>
<dbReference type="GO" id="GO:0005524">
    <property type="term" value="F:ATP binding"/>
    <property type="evidence" value="ECO:0007669"/>
    <property type="project" value="UniProtKB-KW"/>
</dbReference>
<evidence type="ECO:0000256" key="6">
    <source>
        <dbReference type="ARBA" id="ARBA00022694"/>
    </source>
</evidence>
<dbReference type="Proteomes" id="UP001154240">
    <property type="component" value="Unassembled WGS sequence"/>
</dbReference>
<dbReference type="InterPro" id="IPR050156">
    <property type="entry name" value="TC-AMP_synthase_SUA5"/>
</dbReference>
<comment type="subcellular location">
    <subcellularLocation>
        <location evidence="1">Cytoplasm</location>
    </subcellularLocation>
</comment>
<evidence type="ECO:0000256" key="8">
    <source>
        <dbReference type="ARBA" id="ARBA00022741"/>
    </source>
</evidence>
<dbReference type="Pfam" id="PF01300">
    <property type="entry name" value="Sua5_yciO_yrdC"/>
    <property type="match status" value="1"/>
</dbReference>
<keyword evidence="5 13" id="KW-0808">Transferase</keyword>
<dbReference type="GO" id="GO:0005737">
    <property type="term" value="C:cytoplasm"/>
    <property type="evidence" value="ECO:0007669"/>
    <property type="project" value="UniProtKB-SubCell"/>
</dbReference>
<keyword evidence="9" id="KW-0067">ATP-binding</keyword>
<evidence type="ECO:0000256" key="7">
    <source>
        <dbReference type="ARBA" id="ARBA00022695"/>
    </source>
</evidence>
<evidence type="ECO:0000259" key="12">
    <source>
        <dbReference type="PROSITE" id="PS51163"/>
    </source>
</evidence>
<dbReference type="EMBL" id="JAPHEH010000001">
    <property type="protein sequence ID" value="MDG4476124.1"/>
    <property type="molecule type" value="Genomic_DNA"/>
</dbReference>
<evidence type="ECO:0000256" key="10">
    <source>
        <dbReference type="ARBA" id="ARBA00029774"/>
    </source>
</evidence>
<gene>
    <name evidence="13" type="ORF">OLX77_08150</name>
</gene>
<dbReference type="GO" id="GO:0003725">
    <property type="term" value="F:double-stranded RNA binding"/>
    <property type="evidence" value="ECO:0007669"/>
    <property type="project" value="InterPro"/>
</dbReference>
<accession>A0A9X4RLW1</accession>
<dbReference type="RefSeq" id="WP_307633095.1">
    <property type="nucleotide sequence ID" value="NZ_JAPHEH010000001.1"/>
</dbReference>
<dbReference type="InterPro" id="IPR006070">
    <property type="entry name" value="Sua5-like_dom"/>
</dbReference>
<dbReference type="GO" id="GO:0008033">
    <property type="term" value="P:tRNA processing"/>
    <property type="evidence" value="ECO:0007669"/>
    <property type="project" value="UniProtKB-KW"/>
</dbReference>
<evidence type="ECO:0000256" key="4">
    <source>
        <dbReference type="ARBA" id="ARBA00022490"/>
    </source>
</evidence>
<dbReference type="Gene3D" id="3.90.870.10">
    <property type="entry name" value="DHBP synthase"/>
    <property type="match status" value="1"/>
</dbReference>
<comment type="caution">
    <text evidence="13">The sequence shown here is derived from an EMBL/GenBank/DDBJ whole genome shotgun (WGS) entry which is preliminary data.</text>
</comment>
<evidence type="ECO:0000256" key="3">
    <source>
        <dbReference type="ARBA" id="ARBA00012584"/>
    </source>
</evidence>
<name>A0A9X4RLW1_9BACT</name>
<evidence type="ECO:0000256" key="9">
    <source>
        <dbReference type="ARBA" id="ARBA00022840"/>
    </source>
</evidence>
<keyword evidence="8" id="KW-0547">Nucleotide-binding</keyword>
<sequence length="208" mass="21554">MTDEALARACGVLRAGGVVAFPTETYYGLAVDPFNPAALSRLFALKGRSPDKPVLLIIENPSQLSGLVAEFPPPFTILMEKFWPGPLTLVFPGAESLPDLLTGYGGTIGVRVSSHPLARRLVRGFGRPITATSANFSGHPAAVVASDVLAQLGHGVDVVLDGGLTPGGQGSTLLGYQEGKVCLLRAGVVSFAEIQAVLAGAEKSNLFS</sequence>
<proteinExistence type="inferred from homology"/>
<dbReference type="PANTHER" id="PTHR17490">
    <property type="entry name" value="SUA5"/>
    <property type="match status" value="1"/>
</dbReference>
<evidence type="ECO:0000256" key="2">
    <source>
        <dbReference type="ARBA" id="ARBA00007663"/>
    </source>
</evidence>
<dbReference type="PANTHER" id="PTHR17490:SF16">
    <property type="entry name" value="THREONYLCARBAMOYL-AMP SYNTHASE"/>
    <property type="match status" value="1"/>
</dbReference>
<comment type="similarity">
    <text evidence="2">Belongs to the SUA5 family.</text>
</comment>
<dbReference type="GO" id="GO:0000049">
    <property type="term" value="F:tRNA binding"/>
    <property type="evidence" value="ECO:0007669"/>
    <property type="project" value="TreeGrafter"/>
</dbReference>
<dbReference type="SUPFAM" id="SSF55821">
    <property type="entry name" value="YrdC/RibB"/>
    <property type="match status" value="1"/>
</dbReference>
<reference evidence="13" key="1">
    <citation type="journal article" date="2022" name="bioRxiv">
        <title>Thiovibrio frasassiensisgen. nov., sp. nov., an autotrophic, elemental sulfur disproportionating bacterium isolated from sulfidic karst sediment, and proposal of Thiovibrionaceae fam. nov.</title>
        <authorList>
            <person name="Aronson H."/>
            <person name="Thomas C."/>
            <person name="Bhattacharyya M."/>
            <person name="Eckstein S."/>
            <person name="Jensen S."/>
            <person name="Barco R."/>
            <person name="Macalady J."/>
            <person name="Amend J."/>
        </authorList>
    </citation>
    <scope>NUCLEOTIDE SEQUENCE</scope>
    <source>
        <strain evidence="13">RS19-109</strain>
    </source>
</reference>
<evidence type="ECO:0000313" key="13">
    <source>
        <dbReference type="EMBL" id="MDG4476124.1"/>
    </source>
</evidence>
<dbReference type="GO" id="GO:0006450">
    <property type="term" value="P:regulation of translational fidelity"/>
    <property type="evidence" value="ECO:0007669"/>
    <property type="project" value="TreeGrafter"/>
</dbReference>
<dbReference type="AlphaFoldDB" id="A0A9X4RLW1"/>
<keyword evidence="6" id="KW-0819">tRNA processing</keyword>
<comment type="catalytic activity">
    <reaction evidence="11">
        <text>L-threonine + hydrogencarbonate + ATP = L-threonylcarbamoyladenylate + diphosphate + H2O</text>
        <dbReference type="Rhea" id="RHEA:36407"/>
        <dbReference type="ChEBI" id="CHEBI:15377"/>
        <dbReference type="ChEBI" id="CHEBI:17544"/>
        <dbReference type="ChEBI" id="CHEBI:30616"/>
        <dbReference type="ChEBI" id="CHEBI:33019"/>
        <dbReference type="ChEBI" id="CHEBI:57926"/>
        <dbReference type="ChEBI" id="CHEBI:73682"/>
        <dbReference type="EC" id="2.7.7.87"/>
    </reaction>
</comment>
<keyword evidence="14" id="KW-1185">Reference proteome</keyword>
<feature type="domain" description="YrdC-like" evidence="12">
    <location>
        <begin position="3"/>
        <end position="189"/>
    </location>
</feature>
<dbReference type="EC" id="2.7.7.87" evidence="3"/>
<keyword evidence="4" id="KW-0963">Cytoplasm</keyword>
<evidence type="ECO:0000313" key="14">
    <source>
        <dbReference type="Proteomes" id="UP001154240"/>
    </source>
</evidence>
<evidence type="ECO:0000256" key="11">
    <source>
        <dbReference type="ARBA" id="ARBA00048366"/>
    </source>
</evidence>
<dbReference type="InterPro" id="IPR017945">
    <property type="entry name" value="DHBP_synth_RibB-like_a/b_dom"/>
</dbReference>
<reference evidence="13" key="2">
    <citation type="submission" date="2022-10" db="EMBL/GenBank/DDBJ databases">
        <authorList>
            <person name="Aronson H.S."/>
        </authorList>
    </citation>
    <scope>NUCLEOTIDE SEQUENCE</scope>
    <source>
        <strain evidence="13">RS19-109</strain>
    </source>
</reference>
<evidence type="ECO:0000256" key="1">
    <source>
        <dbReference type="ARBA" id="ARBA00004496"/>
    </source>
</evidence>
<dbReference type="GO" id="GO:0061710">
    <property type="term" value="F:L-threonylcarbamoyladenylate synthase"/>
    <property type="evidence" value="ECO:0007669"/>
    <property type="project" value="UniProtKB-EC"/>
</dbReference>
<keyword evidence="7 13" id="KW-0548">Nucleotidyltransferase</keyword>